<dbReference type="EMBL" id="CAKLBY020000195">
    <property type="protein sequence ID" value="CAK7933740.1"/>
    <property type="molecule type" value="Genomic_DNA"/>
</dbReference>
<accession>A0AAV1UH83</accession>
<sequence length="86" mass="9796">MKGPYLRALVAAAVLSAFYDRAHGGTMKYVAPGAPTFEYEPEDRMILSDLLQVVRKFFKCAASAERYANLIMYWWSRYQARGAPLQ</sequence>
<proteinExistence type="predicted"/>
<dbReference type="AlphaFoldDB" id="A0AAV1UH83"/>
<comment type="caution">
    <text evidence="2">The sequence shown here is derived from an EMBL/GenBank/DDBJ whole genome shotgun (WGS) entry which is preliminary data.</text>
</comment>
<evidence type="ECO:0008006" key="4">
    <source>
        <dbReference type="Google" id="ProtNLM"/>
    </source>
</evidence>
<reference evidence="2" key="1">
    <citation type="submission" date="2024-01" db="EMBL/GenBank/DDBJ databases">
        <authorList>
            <person name="Webb A."/>
        </authorList>
    </citation>
    <scope>NUCLEOTIDE SEQUENCE</scope>
    <source>
        <strain evidence="2">Pm1</strain>
    </source>
</reference>
<gene>
    <name evidence="2" type="ORF">PM001_LOCUS18890</name>
</gene>
<evidence type="ECO:0000313" key="3">
    <source>
        <dbReference type="Proteomes" id="UP001162060"/>
    </source>
</evidence>
<protein>
    <recommendedName>
        <fullName evidence="4">Secreted protein</fullName>
    </recommendedName>
</protein>
<evidence type="ECO:0000256" key="1">
    <source>
        <dbReference type="SAM" id="SignalP"/>
    </source>
</evidence>
<evidence type="ECO:0000313" key="2">
    <source>
        <dbReference type="EMBL" id="CAK7933740.1"/>
    </source>
</evidence>
<dbReference type="Proteomes" id="UP001162060">
    <property type="component" value="Unassembled WGS sequence"/>
</dbReference>
<organism evidence="2 3">
    <name type="scientific">Peronospora matthiolae</name>
    <dbReference type="NCBI Taxonomy" id="2874970"/>
    <lineage>
        <taxon>Eukaryota</taxon>
        <taxon>Sar</taxon>
        <taxon>Stramenopiles</taxon>
        <taxon>Oomycota</taxon>
        <taxon>Peronosporomycetes</taxon>
        <taxon>Peronosporales</taxon>
        <taxon>Peronosporaceae</taxon>
        <taxon>Peronospora</taxon>
    </lineage>
</organism>
<feature type="chain" id="PRO_5043438402" description="Secreted protein" evidence="1">
    <location>
        <begin position="25"/>
        <end position="86"/>
    </location>
</feature>
<name>A0AAV1UH83_9STRA</name>
<feature type="signal peptide" evidence="1">
    <location>
        <begin position="1"/>
        <end position="24"/>
    </location>
</feature>
<keyword evidence="1" id="KW-0732">Signal</keyword>